<reference evidence="1 2" key="1">
    <citation type="submission" date="2019-07" db="EMBL/GenBank/DDBJ databases">
        <title>Caenimonas sedimenti sp. nov., isolated from activated sludge.</title>
        <authorList>
            <person name="Xu J."/>
        </authorList>
    </citation>
    <scope>NUCLEOTIDE SEQUENCE [LARGE SCALE GENOMIC DNA]</scope>
    <source>
        <strain evidence="1 2">HX-9-20</strain>
    </source>
</reference>
<protein>
    <submittedName>
        <fullName evidence="1">Uncharacterized protein</fullName>
    </submittedName>
</protein>
<dbReference type="AlphaFoldDB" id="A0A562ZPP4"/>
<dbReference type="Proteomes" id="UP000318199">
    <property type="component" value="Unassembled WGS sequence"/>
</dbReference>
<dbReference type="EMBL" id="VOBQ01000012">
    <property type="protein sequence ID" value="TWO70341.1"/>
    <property type="molecule type" value="Genomic_DNA"/>
</dbReference>
<proteinExistence type="predicted"/>
<keyword evidence="2" id="KW-1185">Reference proteome</keyword>
<organism evidence="1 2">
    <name type="scientific">Caenimonas sedimenti</name>
    <dbReference type="NCBI Taxonomy" id="2596921"/>
    <lineage>
        <taxon>Bacteria</taxon>
        <taxon>Pseudomonadati</taxon>
        <taxon>Pseudomonadota</taxon>
        <taxon>Betaproteobacteria</taxon>
        <taxon>Burkholderiales</taxon>
        <taxon>Comamonadaceae</taxon>
        <taxon>Caenimonas</taxon>
    </lineage>
</organism>
<accession>A0A562ZPP4</accession>
<sequence length="68" mass="7717">MLAEACAIAVSWTEVLIARFELNDALLKHQAGQGTLVQVLRKQERHAQAVRHVRERLDLTYPTPLSRP</sequence>
<gene>
    <name evidence="1" type="ORF">FN976_15240</name>
</gene>
<name>A0A562ZPP4_9BURK</name>
<comment type="caution">
    <text evidence="1">The sequence shown here is derived from an EMBL/GenBank/DDBJ whole genome shotgun (WGS) entry which is preliminary data.</text>
</comment>
<evidence type="ECO:0000313" key="1">
    <source>
        <dbReference type="EMBL" id="TWO70341.1"/>
    </source>
</evidence>
<dbReference type="RefSeq" id="WP_145893897.1">
    <property type="nucleotide sequence ID" value="NZ_VOBQ01000012.1"/>
</dbReference>
<evidence type="ECO:0000313" key="2">
    <source>
        <dbReference type="Proteomes" id="UP000318199"/>
    </source>
</evidence>